<evidence type="ECO:0000313" key="2">
    <source>
        <dbReference type="EMBL" id="SCJ81825.1"/>
    </source>
</evidence>
<feature type="transmembrane region" description="Helical" evidence="1">
    <location>
        <begin position="12"/>
        <end position="34"/>
    </location>
</feature>
<reference evidence="2" key="1">
    <citation type="submission" date="2015-09" db="EMBL/GenBank/DDBJ databases">
        <authorList>
            <consortium name="Pathogen Informatics"/>
        </authorList>
    </citation>
    <scope>NUCLEOTIDE SEQUENCE</scope>
    <source>
        <strain evidence="2">2789STDY5834896</strain>
    </source>
</reference>
<name>A0A1C6JJE6_9FIRM</name>
<keyword evidence="1" id="KW-1133">Transmembrane helix</keyword>
<proteinExistence type="predicted"/>
<organism evidence="2">
    <name type="scientific">uncultured Anaerotruncus sp</name>
    <dbReference type="NCBI Taxonomy" id="905011"/>
    <lineage>
        <taxon>Bacteria</taxon>
        <taxon>Bacillati</taxon>
        <taxon>Bacillota</taxon>
        <taxon>Clostridia</taxon>
        <taxon>Eubacteriales</taxon>
        <taxon>Oscillospiraceae</taxon>
        <taxon>Anaerotruncus</taxon>
        <taxon>environmental samples</taxon>
    </lineage>
</organism>
<keyword evidence="1" id="KW-0812">Transmembrane</keyword>
<keyword evidence="1" id="KW-0472">Membrane</keyword>
<dbReference type="AlphaFoldDB" id="A0A1C6JJE6"/>
<sequence>MTDQRQKNPYRTLGAVFTAVGVLALLLGLTFYLLQRQDLASRQPVVGSITALESSTAYVDYTTGGHAYSGVRLNYYSSSMYVGQRITLYIDPDRPGQPAVRQFLMGFIFALLGLIFACIGSGLLYYQRRKRRRRQYLLQNGRPVTAQVTEVQRDARIHVNGRSPWVVWAQYVDPGSSTIYQFKSDSLWADPTALVGSTVRVYVDRSDYRRYWVDTSFLDRYHIVG</sequence>
<protein>
    <submittedName>
        <fullName evidence="2">Protein of uncharacterized function (DUF3592)</fullName>
    </submittedName>
</protein>
<evidence type="ECO:0000256" key="1">
    <source>
        <dbReference type="SAM" id="Phobius"/>
    </source>
</evidence>
<gene>
    <name evidence="2" type="ORF">SAMEA3545359_02230</name>
</gene>
<dbReference type="EMBL" id="FMHG01000001">
    <property type="protein sequence ID" value="SCJ81825.1"/>
    <property type="molecule type" value="Genomic_DNA"/>
</dbReference>
<accession>A0A1C6JJE6</accession>
<feature type="transmembrane region" description="Helical" evidence="1">
    <location>
        <begin position="103"/>
        <end position="126"/>
    </location>
</feature>